<dbReference type="EMBL" id="MU865133">
    <property type="protein sequence ID" value="KAK4457161.1"/>
    <property type="molecule type" value="Genomic_DNA"/>
</dbReference>
<dbReference type="AlphaFoldDB" id="A0AAV9HDL2"/>
<dbReference type="Proteomes" id="UP001321749">
    <property type="component" value="Unassembled WGS sequence"/>
</dbReference>
<dbReference type="InterPro" id="IPR000994">
    <property type="entry name" value="Pept_M24"/>
</dbReference>
<feature type="domain" description="Peptidase M24" evidence="1">
    <location>
        <begin position="203"/>
        <end position="357"/>
    </location>
</feature>
<evidence type="ECO:0000313" key="2">
    <source>
        <dbReference type="EMBL" id="KAK4457161.1"/>
    </source>
</evidence>
<name>A0AAV9HDL2_9PEZI</name>
<sequence length="426" mass="47890">MKLLYLALANIAIASRPQAVLQLDLSPEYQPLPPLRQQAAIQDAWTAERKAGIPSILQKYNVDAWIISQREYAEDTVFWSLKSAQQFSARRRTTYLFLAHNSSSPSFAWVDNTPSLWPELERVLGEQEHEVEKIAVNTHPEIAFSSGLHAGELDAVKKGLGKDWASRLVSEPMVAVEYVATMPSSRAGWYAKLQETAWAVIGEAFSGSVIEPGRTTTEDVEWWMREKLSDLKYGTWFHPSVSVVDEAGFFGSEGKVIEHGDLLHVDFGVTAMGMNTDTQHLGYVLRPGEDDVPEGLKEGLKKGNKAQDIVKANMKIGMTGNEILKRSLEDMKAEGIEGRVYSHPIGDWGHAAGALIDEIFLYCPNMYYSVELMVEHFVPERNATLQFPLEEDIRHVGGDEWVWAFGRQEKFHLVRSEARKIKSDEL</sequence>
<dbReference type="InterPro" id="IPR036005">
    <property type="entry name" value="Creatinase/aminopeptidase-like"/>
</dbReference>
<accession>A0AAV9HDL2</accession>
<gene>
    <name evidence="2" type="ORF">QBC42DRAFT_319699</name>
</gene>
<dbReference type="SUPFAM" id="SSF55920">
    <property type="entry name" value="Creatinase/aminopeptidase"/>
    <property type="match status" value="1"/>
</dbReference>
<organism evidence="2 3">
    <name type="scientific">Cladorrhinum samala</name>
    <dbReference type="NCBI Taxonomy" id="585594"/>
    <lineage>
        <taxon>Eukaryota</taxon>
        <taxon>Fungi</taxon>
        <taxon>Dikarya</taxon>
        <taxon>Ascomycota</taxon>
        <taxon>Pezizomycotina</taxon>
        <taxon>Sordariomycetes</taxon>
        <taxon>Sordariomycetidae</taxon>
        <taxon>Sordariales</taxon>
        <taxon>Podosporaceae</taxon>
        <taxon>Cladorrhinum</taxon>
    </lineage>
</organism>
<comment type="caution">
    <text evidence="2">The sequence shown here is derived from an EMBL/GenBank/DDBJ whole genome shotgun (WGS) entry which is preliminary data.</text>
</comment>
<evidence type="ECO:0000313" key="3">
    <source>
        <dbReference type="Proteomes" id="UP001321749"/>
    </source>
</evidence>
<reference evidence="2" key="1">
    <citation type="journal article" date="2023" name="Mol. Phylogenet. Evol.">
        <title>Genome-scale phylogeny and comparative genomics of the fungal order Sordariales.</title>
        <authorList>
            <person name="Hensen N."/>
            <person name="Bonometti L."/>
            <person name="Westerberg I."/>
            <person name="Brannstrom I.O."/>
            <person name="Guillou S."/>
            <person name="Cros-Aarteil S."/>
            <person name="Calhoun S."/>
            <person name="Haridas S."/>
            <person name="Kuo A."/>
            <person name="Mondo S."/>
            <person name="Pangilinan J."/>
            <person name="Riley R."/>
            <person name="LaButti K."/>
            <person name="Andreopoulos B."/>
            <person name="Lipzen A."/>
            <person name="Chen C."/>
            <person name="Yan M."/>
            <person name="Daum C."/>
            <person name="Ng V."/>
            <person name="Clum A."/>
            <person name="Steindorff A."/>
            <person name="Ohm R.A."/>
            <person name="Martin F."/>
            <person name="Silar P."/>
            <person name="Natvig D.O."/>
            <person name="Lalanne C."/>
            <person name="Gautier V."/>
            <person name="Ament-Velasquez S.L."/>
            <person name="Kruys A."/>
            <person name="Hutchinson M.I."/>
            <person name="Powell A.J."/>
            <person name="Barry K."/>
            <person name="Miller A.N."/>
            <person name="Grigoriev I.V."/>
            <person name="Debuchy R."/>
            <person name="Gladieux P."/>
            <person name="Hiltunen Thoren M."/>
            <person name="Johannesson H."/>
        </authorList>
    </citation>
    <scope>NUCLEOTIDE SEQUENCE</scope>
    <source>
        <strain evidence="2">PSN324</strain>
    </source>
</reference>
<evidence type="ECO:0000259" key="1">
    <source>
        <dbReference type="Pfam" id="PF00557"/>
    </source>
</evidence>
<dbReference type="Gene3D" id="3.90.230.10">
    <property type="entry name" value="Creatinase/methionine aminopeptidase superfamily"/>
    <property type="match status" value="1"/>
</dbReference>
<proteinExistence type="predicted"/>
<reference evidence="2" key="2">
    <citation type="submission" date="2023-06" db="EMBL/GenBank/DDBJ databases">
        <authorList>
            <consortium name="Lawrence Berkeley National Laboratory"/>
            <person name="Mondo S.J."/>
            <person name="Hensen N."/>
            <person name="Bonometti L."/>
            <person name="Westerberg I."/>
            <person name="Brannstrom I.O."/>
            <person name="Guillou S."/>
            <person name="Cros-Aarteil S."/>
            <person name="Calhoun S."/>
            <person name="Haridas S."/>
            <person name="Kuo A."/>
            <person name="Pangilinan J."/>
            <person name="Riley R."/>
            <person name="Labutti K."/>
            <person name="Andreopoulos B."/>
            <person name="Lipzen A."/>
            <person name="Chen C."/>
            <person name="Yanf M."/>
            <person name="Daum C."/>
            <person name="Ng V."/>
            <person name="Clum A."/>
            <person name="Steindorff A."/>
            <person name="Ohm R."/>
            <person name="Martin F."/>
            <person name="Silar P."/>
            <person name="Natvig D."/>
            <person name="Lalanne C."/>
            <person name="Gautier V."/>
            <person name="Ament-Velasquez S.L."/>
            <person name="Kruys A."/>
            <person name="Hutchinson M.I."/>
            <person name="Powell A.J."/>
            <person name="Barry K."/>
            <person name="Miller A.N."/>
            <person name="Grigoriev I.V."/>
            <person name="Debuchy R."/>
            <person name="Gladieux P."/>
            <person name="Thoren M.H."/>
            <person name="Johannesson H."/>
        </authorList>
    </citation>
    <scope>NUCLEOTIDE SEQUENCE</scope>
    <source>
        <strain evidence="2">PSN324</strain>
    </source>
</reference>
<dbReference type="Pfam" id="PF00557">
    <property type="entry name" value="Peptidase_M24"/>
    <property type="match status" value="1"/>
</dbReference>
<protein>
    <recommendedName>
        <fullName evidence="1">Peptidase M24 domain-containing protein</fullName>
    </recommendedName>
</protein>
<keyword evidence="3" id="KW-1185">Reference proteome</keyword>